<comment type="subcellular location">
    <subcellularLocation>
        <location evidence="1">Cell membrane</location>
        <topology evidence="1">Multi-pass membrane protein</topology>
    </subcellularLocation>
</comment>
<dbReference type="GO" id="GO:0006031">
    <property type="term" value="P:chitin biosynthetic process"/>
    <property type="evidence" value="ECO:0007669"/>
    <property type="project" value="TreeGrafter"/>
</dbReference>
<evidence type="ECO:0000256" key="5">
    <source>
        <dbReference type="ARBA" id="ARBA00022679"/>
    </source>
</evidence>
<feature type="transmembrane region" description="Helical" evidence="13">
    <location>
        <begin position="1115"/>
        <end position="1137"/>
    </location>
</feature>
<dbReference type="EC" id="2.4.1.16" evidence="2"/>
<accession>A0A4T0JP73</accession>
<dbReference type="GO" id="GO:0030428">
    <property type="term" value="C:cell septum"/>
    <property type="evidence" value="ECO:0007669"/>
    <property type="project" value="TreeGrafter"/>
</dbReference>
<dbReference type="Pfam" id="PF01644">
    <property type="entry name" value="Chitin_synth_1"/>
    <property type="match status" value="1"/>
</dbReference>
<dbReference type="GO" id="GO:0005886">
    <property type="term" value="C:plasma membrane"/>
    <property type="evidence" value="ECO:0007669"/>
    <property type="project" value="UniProtKB-SubCell"/>
</dbReference>
<evidence type="ECO:0000256" key="3">
    <source>
        <dbReference type="ARBA" id="ARBA00022475"/>
    </source>
</evidence>
<evidence type="ECO:0000313" key="16">
    <source>
        <dbReference type="Proteomes" id="UP000310689"/>
    </source>
</evidence>
<feature type="compositionally biased region" description="Low complexity" evidence="12">
    <location>
        <begin position="524"/>
        <end position="537"/>
    </location>
</feature>
<protein>
    <recommendedName>
        <fullName evidence="2">chitin synthase</fullName>
        <ecNumber evidence="2">2.4.1.16</ecNumber>
    </recommendedName>
</protein>
<dbReference type="SUPFAM" id="SSF53448">
    <property type="entry name" value="Nucleotide-diphospho-sugar transferases"/>
    <property type="match status" value="1"/>
</dbReference>
<sequence>MSKLGKLSLPIPVTAAAAAAAAYSSPAKAKKLALGLVAMITIAVVCFWPEPSKYVVPHGVWRVRQALLIPEVVPWEHETTQMTPVPTHDDPLLSLGGIRRPYLNNTFPPTPNHTIPIYPRVPELSDSAPKPENILFAMTTTAKRAREYSTLWHHFMSPGARCLVILPPSDQDRVEELQVFLERVRKLHCIVQVSEIDHYETRMLSVPMEANKIAKRVGGIHWLCIGDDDTFFTDLRLVQRMLSKYNPADDHFIGGISEGADQRQIFGRQAFGGAGLFITNGVMQKMGNKFQDCVREANIYWGGDGKLTKCAAYVLGIPFEEVLTIEPGMHQFDVPGSGAGYLQSGLPFISMHHFIHGWTHLIPHHLPNRISDDWFATRLLMRAAEFLGGDNLFRRIMFDGGKTLLCLGHSIIQYEHAQSPSDLTQIEYTLGPIGFRFIEQLPVRPEPPKTKEYFISDIRIETPERAIFWFEDKDGERLRLVWDGENGSVDLPAKQQPKSKWIDPFNERNPINHAEVPPQRIPLSEEQFSPSFPSSSSVNLNGGQATPYDYPPSSFSHSNLGAYPPSNPDEDSEAKMPLTADNRIQTYAPAGFDPRTYGDPYNSPYEEPATNAMSAEADWRRRQTIKRDRAKTVKVKLTKGHFIHEFPVPTAVKNALEPVYRDFTHTREFSHLRYTAATCDPDDFTTENGWSLRASNYGRHTELLIVITSYNEDKILYARSLHAVMLNVRDICKTRQSKYWRSAGLEGGQPGWQRIVVALITDGLEPMDKTVLDLLATIGVYQDGVMKKEIDDKQTEAHIFEYTTQLSVDTTPQLIVPHGDDPNNLVPVQIILVAKAKNQKKINSHRWLFNAIGRMLQPEVCILLDAGTKPYKKSLYYIWEAFYNNKNLGGACGEIYAQLKGGKKLINPLVAAQNFEYKISNILDKPLESAFGYVSVLPGAFSAYRYRAIQDRPLEQYFHGDHSMAERLGNKGINGMNIFTKNMFLAEDRILCFELVAKENARWTLSYVKSSKAETDVPEEGPELISQRRRWLNGSFAASVYAIANFFRLYRSSHGIVRMFFLHVQLIFNTINLMFSWFSISCLWLTFSIVITLLSKQGTGDTPIYSFGTPVVTYWFNRSFQWIWAFIVICQFVLALGNKPKAERTFYNISFFVFGILGLYLIYSAIFLTVKAFINMKVEGTNAWERLAYVLESENSVLIAALAATFGIYFLASFLFLDPWHMFTSFPQYLLMAPSFINVLNVYAFCNLHDVSWGTKGSDKDDALPAVKSKKEKGGEATAETNVMKQKDIDGAFQETVKRTVATKIKEKSEPEKPSSDDENKAFRSRLVLFWLLCNMIVVIVVQSADGLSPTVPQLSASDAEREQFIKDSRGYSQWLTHKQSMFFKVILWTTFGITAFKFVGALYFWIKTNAFRCCRKN</sequence>
<dbReference type="Pfam" id="PF08407">
    <property type="entry name" value="Chitin_synth_1N"/>
    <property type="match status" value="1"/>
</dbReference>
<organism evidence="15 16">
    <name type="scientific">Wallemia ichthyophaga</name>
    <dbReference type="NCBI Taxonomy" id="245174"/>
    <lineage>
        <taxon>Eukaryota</taxon>
        <taxon>Fungi</taxon>
        <taxon>Dikarya</taxon>
        <taxon>Basidiomycota</taxon>
        <taxon>Wallemiomycotina</taxon>
        <taxon>Wallemiomycetes</taxon>
        <taxon>Wallemiales</taxon>
        <taxon>Wallemiaceae</taxon>
        <taxon>Wallemia</taxon>
    </lineage>
</organism>
<keyword evidence="3" id="KW-1003">Cell membrane</keyword>
<evidence type="ECO:0000256" key="10">
    <source>
        <dbReference type="ARBA" id="ARBA00024009"/>
    </source>
</evidence>
<proteinExistence type="inferred from homology"/>
<dbReference type="InterPro" id="IPR004835">
    <property type="entry name" value="Chitin_synth"/>
</dbReference>
<feature type="region of interest" description="Disordered" evidence="12">
    <location>
        <begin position="524"/>
        <end position="574"/>
    </location>
</feature>
<evidence type="ECO:0000256" key="8">
    <source>
        <dbReference type="ARBA" id="ARBA00023136"/>
    </source>
</evidence>
<feature type="transmembrane region" description="Helical" evidence="13">
    <location>
        <begin position="1386"/>
        <end position="1407"/>
    </location>
</feature>
<keyword evidence="6 13" id="KW-0812">Transmembrane</keyword>
<feature type="domain" description="Chitin synthase N-terminal" evidence="14">
    <location>
        <begin position="632"/>
        <end position="702"/>
    </location>
</feature>
<dbReference type="Proteomes" id="UP000310689">
    <property type="component" value="Unassembled WGS sequence"/>
</dbReference>
<reference evidence="15 16" key="1">
    <citation type="submission" date="2019-03" db="EMBL/GenBank/DDBJ databases">
        <title>Sequencing 23 genomes of Wallemia ichthyophaga.</title>
        <authorList>
            <person name="Gostincar C."/>
        </authorList>
    </citation>
    <scope>NUCLEOTIDE SEQUENCE [LARGE SCALE GENOMIC DNA]</scope>
    <source>
        <strain evidence="15 16">EXF-6200</strain>
    </source>
</reference>
<evidence type="ECO:0000256" key="2">
    <source>
        <dbReference type="ARBA" id="ARBA00012543"/>
    </source>
</evidence>
<dbReference type="Pfam" id="PF04646">
    <property type="entry name" value="DUF604"/>
    <property type="match status" value="1"/>
</dbReference>
<comment type="caution">
    <text evidence="15">The sequence shown here is derived from an EMBL/GenBank/DDBJ whole genome shotgun (WGS) entry which is preliminary data.</text>
</comment>
<feature type="transmembrane region" description="Helical" evidence="13">
    <location>
        <begin position="1229"/>
        <end position="1246"/>
    </location>
</feature>
<feature type="transmembrane region" description="Helical" evidence="13">
    <location>
        <begin position="1327"/>
        <end position="1345"/>
    </location>
</feature>
<comment type="function">
    <text evidence="10">Polymerizes chitin, a structural polymer of the cell wall and septum, by transferring the sugar moiety of UDP-GlcNAc to the non-reducing end of the growing chitin polymer.</text>
</comment>
<dbReference type="InterPro" id="IPR029044">
    <property type="entry name" value="Nucleotide-diphossugar_trans"/>
</dbReference>
<name>A0A4T0JP73_WALIC</name>
<feature type="region of interest" description="Disordered" evidence="12">
    <location>
        <begin position="1258"/>
        <end position="1279"/>
    </location>
</feature>
<dbReference type="PANTHER" id="PTHR22914">
    <property type="entry name" value="CHITIN SYNTHASE"/>
    <property type="match status" value="1"/>
</dbReference>
<dbReference type="PANTHER" id="PTHR22914:SF11">
    <property type="entry name" value="CHITIN SYNTHASE B"/>
    <property type="match status" value="1"/>
</dbReference>
<keyword evidence="7 13" id="KW-1133">Transmembrane helix</keyword>
<dbReference type="CDD" id="cd04190">
    <property type="entry name" value="Chitin_synth_C"/>
    <property type="match status" value="1"/>
</dbReference>
<keyword evidence="4" id="KW-0328">Glycosyltransferase</keyword>
<gene>
    <name evidence="15" type="ORF">E3P86_00292</name>
</gene>
<comment type="similarity">
    <text evidence="11">Belongs to the chitin synthase family. Class III subfamily.</text>
</comment>
<evidence type="ECO:0000256" key="1">
    <source>
        <dbReference type="ARBA" id="ARBA00004651"/>
    </source>
</evidence>
<evidence type="ECO:0000256" key="11">
    <source>
        <dbReference type="ARBA" id="ARBA00038055"/>
    </source>
</evidence>
<keyword evidence="5" id="KW-0808">Transferase</keyword>
<evidence type="ECO:0000259" key="14">
    <source>
        <dbReference type="Pfam" id="PF08407"/>
    </source>
</evidence>
<evidence type="ECO:0000256" key="6">
    <source>
        <dbReference type="ARBA" id="ARBA00022692"/>
    </source>
</evidence>
<evidence type="ECO:0000256" key="13">
    <source>
        <dbReference type="SAM" id="Phobius"/>
    </source>
</evidence>
<evidence type="ECO:0000256" key="7">
    <source>
        <dbReference type="ARBA" id="ARBA00022989"/>
    </source>
</evidence>
<dbReference type="InterPro" id="IPR006740">
    <property type="entry name" value="DUF604"/>
</dbReference>
<dbReference type="EMBL" id="SPOI01000006">
    <property type="protein sequence ID" value="TIB42645.1"/>
    <property type="molecule type" value="Genomic_DNA"/>
</dbReference>
<evidence type="ECO:0000313" key="15">
    <source>
        <dbReference type="EMBL" id="TIB42645.1"/>
    </source>
</evidence>
<dbReference type="InterPro" id="IPR013616">
    <property type="entry name" value="Chitin_synth_N"/>
</dbReference>
<evidence type="ECO:0000256" key="9">
    <source>
        <dbReference type="ARBA" id="ARBA00023316"/>
    </source>
</evidence>
<dbReference type="Gene3D" id="3.90.550.50">
    <property type="match status" value="1"/>
</dbReference>
<keyword evidence="8 13" id="KW-0472">Membrane</keyword>
<evidence type="ECO:0000256" key="12">
    <source>
        <dbReference type="SAM" id="MobiDB-lite"/>
    </source>
</evidence>
<keyword evidence="9" id="KW-0961">Cell wall biogenesis/degradation</keyword>
<dbReference type="GO" id="GO:0071555">
    <property type="term" value="P:cell wall organization"/>
    <property type="evidence" value="ECO:0007669"/>
    <property type="project" value="UniProtKB-KW"/>
</dbReference>
<evidence type="ECO:0000256" key="4">
    <source>
        <dbReference type="ARBA" id="ARBA00022676"/>
    </source>
</evidence>
<feature type="transmembrane region" description="Helical" evidence="13">
    <location>
        <begin position="1070"/>
        <end position="1094"/>
    </location>
</feature>
<feature type="transmembrane region" description="Helical" evidence="13">
    <location>
        <begin position="1195"/>
        <end position="1217"/>
    </location>
</feature>
<feature type="transmembrane region" description="Helical" evidence="13">
    <location>
        <begin position="1149"/>
        <end position="1174"/>
    </location>
</feature>
<dbReference type="GO" id="GO:0004100">
    <property type="term" value="F:chitin synthase activity"/>
    <property type="evidence" value="ECO:0007669"/>
    <property type="project" value="UniProtKB-EC"/>
</dbReference>